<keyword evidence="2" id="KW-0106">Calcium</keyword>
<proteinExistence type="predicted"/>
<dbReference type="EMBL" id="JAUIZM010000009">
    <property type="protein sequence ID" value="KAK1364343.1"/>
    <property type="molecule type" value="Genomic_DNA"/>
</dbReference>
<keyword evidence="1" id="KW-0479">Metal-binding</keyword>
<evidence type="ECO:0000256" key="2">
    <source>
        <dbReference type="ARBA" id="ARBA00022837"/>
    </source>
</evidence>
<evidence type="ECO:0000259" key="3">
    <source>
        <dbReference type="PROSITE" id="PS50004"/>
    </source>
</evidence>
<dbReference type="AlphaFoldDB" id="A0AAD8HD24"/>
<reference evidence="4" key="2">
    <citation type="submission" date="2023-05" db="EMBL/GenBank/DDBJ databases">
        <authorList>
            <person name="Schelkunov M.I."/>
        </authorList>
    </citation>
    <scope>NUCLEOTIDE SEQUENCE</scope>
    <source>
        <strain evidence="4">Hsosn_3</strain>
        <tissue evidence="4">Leaf</tissue>
    </source>
</reference>
<dbReference type="PROSITE" id="PS50004">
    <property type="entry name" value="C2"/>
    <property type="match status" value="1"/>
</dbReference>
<comment type="caution">
    <text evidence="4">The sequence shown here is derived from an EMBL/GenBank/DDBJ whole genome shotgun (WGS) entry which is preliminary data.</text>
</comment>
<evidence type="ECO:0000256" key="1">
    <source>
        <dbReference type="ARBA" id="ARBA00022723"/>
    </source>
</evidence>
<name>A0AAD8HD24_9APIA</name>
<protein>
    <submittedName>
        <fullName evidence="4">16 kDa phloem protein 1</fullName>
    </submittedName>
</protein>
<dbReference type="InterPro" id="IPR035892">
    <property type="entry name" value="C2_domain_sf"/>
</dbReference>
<evidence type="ECO:0000313" key="5">
    <source>
        <dbReference type="Proteomes" id="UP001237642"/>
    </source>
</evidence>
<sequence length="187" mass="21316">MTEAILEILLVGAKGLKHTNLVGKPSYFVIIECGKKVGTSKISRANHKEIIWNGKFLFAFPTAEWEHITHLKLKIIEAEYFTDGRFVGETIVNLKGIMLEGNDKGVIELRPTRYNVVLEDDSYKGEIKLGLKFITNGDSETKRREFVAEGRNSDSICNTIMKVWNMTWGSVLCFCRKTNYDYKEKGN</sequence>
<feature type="domain" description="C2" evidence="3">
    <location>
        <begin position="1"/>
        <end position="107"/>
    </location>
</feature>
<keyword evidence="5" id="KW-1185">Reference proteome</keyword>
<dbReference type="InterPro" id="IPR000008">
    <property type="entry name" value="C2_dom"/>
</dbReference>
<dbReference type="Pfam" id="PF00168">
    <property type="entry name" value="C2"/>
    <property type="match status" value="1"/>
</dbReference>
<dbReference type="PANTHER" id="PTHR46502">
    <property type="entry name" value="C2 DOMAIN-CONTAINING"/>
    <property type="match status" value="1"/>
</dbReference>
<dbReference type="PANTHER" id="PTHR46502:SF14">
    <property type="entry name" value="CALCIUM-DEPENDENT LIPID-BINDING (CALB DOMAIN) FAMILY PROTEIN"/>
    <property type="match status" value="1"/>
</dbReference>
<gene>
    <name evidence="4" type="ORF">POM88_039904</name>
</gene>
<dbReference type="Gene3D" id="2.60.40.150">
    <property type="entry name" value="C2 domain"/>
    <property type="match status" value="1"/>
</dbReference>
<dbReference type="Proteomes" id="UP001237642">
    <property type="component" value="Unassembled WGS sequence"/>
</dbReference>
<dbReference type="GO" id="GO:0046872">
    <property type="term" value="F:metal ion binding"/>
    <property type="evidence" value="ECO:0007669"/>
    <property type="project" value="UniProtKB-KW"/>
</dbReference>
<organism evidence="4 5">
    <name type="scientific">Heracleum sosnowskyi</name>
    <dbReference type="NCBI Taxonomy" id="360622"/>
    <lineage>
        <taxon>Eukaryota</taxon>
        <taxon>Viridiplantae</taxon>
        <taxon>Streptophyta</taxon>
        <taxon>Embryophyta</taxon>
        <taxon>Tracheophyta</taxon>
        <taxon>Spermatophyta</taxon>
        <taxon>Magnoliopsida</taxon>
        <taxon>eudicotyledons</taxon>
        <taxon>Gunneridae</taxon>
        <taxon>Pentapetalae</taxon>
        <taxon>asterids</taxon>
        <taxon>campanulids</taxon>
        <taxon>Apiales</taxon>
        <taxon>Apiaceae</taxon>
        <taxon>Apioideae</taxon>
        <taxon>apioid superclade</taxon>
        <taxon>Tordylieae</taxon>
        <taxon>Tordyliinae</taxon>
        <taxon>Heracleum</taxon>
    </lineage>
</organism>
<reference evidence="4" key="1">
    <citation type="submission" date="2023-02" db="EMBL/GenBank/DDBJ databases">
        <title>Genome of toxic invasive species Heracleum sosnowskyi carries increased number of genes despite the absence of recent whole-genome duplications.</title>
        <authorList>
            <person name="Schelkunov M."/>
            <person name="Shtratnikova V."/>
            <person name="Makarenko M."/>
            <person name="Klepikova A."/>
            <person name="Omelchenko D."/>
            <person name="Novikova G."/>
            <person name="Obukhova E."/>
            <person name="Bogdanov V."/>
            <person name="Penin A."/>
            <person name="Logacheva M."/>
        </authorList>
    </citation>
    <scope>NUCLEOTIDE SEQUENCE</scope>
    <source>
        <strain evidence="4">Hsosn_3</strain>
        <tissue evidence="4">Leaf</tissue>
    </source>
</reference>
<accession>A0AAD8HD24</accession>
<evidence type="ECO:0000313" key="4">
    <source>
        <dbReference type="EMBL" id="KAK1364343.1"/>
    </source>
</evidence>
<dbReference type="SUPFAM" id="SSF49562">
    <property type="entry name" value="C2 domain (Calcium/lipid-binding domain, CaLB)"/>
    <property type="match status" value="1"/>
</dbReference>